<dbReference type="InterPro" id="IPR053158">
    <property type="entry name" value="CapK_Type1_Caps_Biosynth"/>
</dbReference>
<evidence type="ECO:0000313" key="2">
    <source>
        <dbReference type="Proteomes" id="UP000433101"/>
    </source>
</evidence>
<gene>
    <name evidence="1" type="ORF">GR183_17040</name>
</gene>
<dbReference type="PANTHER" id="PTHR36932">
    <property type="entry name" value="CAPSULAR POLYSACCHARIDE BIOSYNTHESIS PROTEIN"/>
    <property type="match status" value="1"/>
</dbReference>
<reference evidence="1 2" key="1">
    <citation type="submission" date="2019-12" db="EMBL/GenBank/DDBJ databases">
        <authorList>
            <person name="Li M."/>
        </authorList>
    </citation>
    <scope>NUCLEOTIDE SEQUENCE [LARGE SCALE GENOMIC DNA]</scope>
    <source>
        <strain evidence="1 2">GBMRC 2046</strain>
    </source>
</reference>
<name>A0A7X3LX13_9HYPH</name>
<dbReference type="EMBL" id="WUMV01000008">
    <property type="protein sequence ID" value="MXN66625.1"/>
    <property type="molecule type" value="Genomic_DNA"/>
</dbReference>
<dbReference type="RefSeq" id="WP_160776875.1">
    <property type="nucleotide sequence ID" value="NZ_WUMV01000008.1"/>
</dbReference>
<dbReference type="SUPFAM" id="SSF56801">
    <property type="entry name" value="Acetyl-CoA synthetase-like"/>
    <property type="match status" value="1"/>
</dbReference>
<accession>A0A7X3LX13</accession>
<protein>
    <recommendedName>
        <fullName evidence="3">Phenylacetate-CoA ligase</fullName>
    </recommendedName>
</protein>
<sequence length="456" mass="50359">MAGLKQRIVDGLKIADLGDTFVRRFPPLYAAYRRELAEFDEAGLEERRSRQDAPIERMLRHATRLPAYENLMGQPLSAFPVLSKLELKSRPQAYIAKSLLPVAKGETSGSSGVPLSVRRSFASVVFEQAAIDHVVALSGGNFAKDRVAVLRGERLKDPSDFTPPFWRMQSGGRVMNLSAAHLNLKTARTFHAALRDFAPPILWAYPSALELLIACLEAEGLKLSIPIVLTSSEVLTEGLRERAEKAFGAVVADYYGQAERVSFAYALKAGEYRFLPAYGHVELEPLGEGRFGQIATNLRNSVQPLVRYETGDVIVADDVDDPRALEEIALGIRSFARIEGRESDYLLAPDGSRLVGMNHVPRAIPGLMQMQLRQSAPDFVQVLAVAGDRAGDGMRSEIEARLSSRLPDTMRVEVEFREALERTSRGKLPLVVREFERNATETGRNPADTPVIHHSG</sequence>
<evidence type="ECO:0000313" key="1">
    <source>
        <dbReference type="EMBL" id="MXN66625.1"/>
    </source>
</evidence>
<organism evidence="1 2">
    <name type="scientific">Stappia sediminis</name>
    <dbReference type="NCBI Taxonomy" id="2692190"/>
    <lineage>
        <taxon>Bacteria</taxon>
        <taxon>Pseudomonadati</taxon>
        <taxon>Pseudomonadota</taxon>
        <taxon>Alphaproteobacteria</taxon>
        <taxon>Hyphomicrobiales</taxon>
        <taxon>Stappiaceae</taxon>
        <taxon>Stappia</taxon>
    </lineage>
</organism>
<evidence type="ECO:0008006" key="3">
    <source>
        <dbReference type="Google" id="ProtNLM"/>
    </source>
</evidence>
<dbReference type="Gene3D" id="3.40.50.12780">
    <property type="entry name" value="N-terminal domain of ligase-like"/>
    <property type="match status" value="1"/>
</dbReference>
<dbReference type="InterPro" id="IPR042099">
    <property type="entry name" value="ANL_N_sf"/>
</dbReference>
<proteinExistence type="predicted"/>
<keyword evidence="2" id="KW-1185">Reference proteome</keyword>
<dbReference type="PANTHER" id="PTHR36932:SF1">
    <property type="entry name" value="CAPSULAR POLYSACCHARIDE BIOSYNTHESIS PROTEIN"/>
    <property type="match status" value="1"/>
</dbReference>
<dbReference type="Proteomes" id="UP000433101">
    <property type="component" value="Unassembled WGS sequence"/>
</dbReference>
<comment type="caution">
    <text evidence="1">The sequence shown here is derived from an EMBL/GenBank/DDBJ whole genome shotgun (WGS) entry which is preliminary data.</text>
</comment>
<dbReference type="AlphaFoldDB" id="A0A7X3LX13"/>